<dbReference type="EMBL" id="ASHM01000419">
    <property type="protein sequence ID" value="PNY04663.1"/>
    <property type="molecule type" value="Genomic_DNA"/>
</dbReference>
<dbReference type="Proteomes" id="UP000236291">
    <property type="component" value="Unassembled WGS sequence"/>
</dbReference>
<evidence type="ECO:0000313" key="3">
    <source>
        <dbReference type="Proteomes" id="UP000236291"/>
    </source>
</evidence>
<feature type="region of interest" description="Disordered" evidence="1">
    <location>
        <begin position="1"/>
        <end position="47"/>
    </location>
</feature>
<accession>A0A2K3NNQ1</accession>
<protein>
    <submittedName>
        <fullName evidence="2">Uncharacterized protein</fullName>
    </submittedName>
</protein>
<comment type="caution">
    <text evidence="2">The sequence shown here is derived from an EMBL/GenBank/DDBJ whole genome shotgun (WGS) entry which is preliminary data.</text>
</comment>
<evidence type="ECO:0000256" key="1">
    <source>
        <dbReference type="SAM" id="MobiDB-lite"/>
    </source>
</evidence>
<dbReference type="AlphaFoldDB" id="A0A2K3NNQ1"/>
<evidence type="ECO:0000313" key="2">
    <source>
        <dbReference type="EMBL" id="PNY04663.1"/>
    </source>
</evidence>
<reference evidence="2 3" key="2">
    <citation type="journal article" date="2017" name="Front. Plant Sci.">
        <title>Gene Classification and Mining of Molecular Markers Useful in Red Clover (Trifolium pratense) Breeding.</title>
        <authorList>
            <person name="Istvanek J."/>
            <person name="Dluhosova J."/>
            <person name="Dluhos P."/>
            <person name="Patkova L."/>
            <person name="Nedelnik J."/>
            <person name="Repkova J."/>
        </authorList>
    </citation>
    <scope>NUCLEOTIDE SEQUENCE [LARGE SCALE GENOMIC DNA]</scope>
    <source>
        <strain evidence="3">cv. Tatra</strain>
        <tissue evidence="2">Young leaves</tissue>
    </source>
</reference>
<feature type="compositionally biased region" description="Low complexity" evidence="1">
    <location>
        <begin position="32"/>
        <end position="41"/>
    </location>
</feature>
<gene>
    <name evidence="2" type="ORF">L195_g001088</name>
</gene>
<organism evidence="2 3">
    <name type="scientific">Trifolium pratense</name>
    <name type="common">Red clover</name>
    <dbReference type="NCBI Taxonomy" id="57577"/>
    <lineage>
        <taxon>Eukaryota</taxon>
        <taxon>Viridiplantae</taxon>
        <taxon>Streptophyta</taxon>
        <taxon>Embryophyta</taxon>
        <taxon>Tracheophyta</taxon>
        <taxon>Spermatophyta</taxon>
        <taxon>Magnoliopsida</taxon>
        <taxon>eudicotyledons</taxon>
        <taxon>Gunneridae</taxon>
        <taxon>Pentapetalae</taxon>
        <taxon>rosids</taxon>
        <taxon>fabids</taxon>
        <taxon>Fabales</taxon>
        <taxon>Fabaceae</taxon>
        <taxon>Papilionoideae</taxon>
        <taxon>50 kb inversion clade</taxon>
        <taxon>NPAAA clade</taxon>
        <taxon>Hologalegina</taxon>
        <taxon>IRL clade</taxon>
        <taxon>Trifolieae</taxon>
        <taxon>Trifolium</taxon>
    </lineage>
</organism>
<sequence>MLMNQASVPTGHTQTIPAASSPSPPPKLMRLNPSPRRNGGSPRRRRMRWLDQENNVKVKRIVGGGDGRMKG</sequence>
<feature type="non-terminal residue" evidence="2">
    <location>
        <position position="71"/>
    </location>
</feature>
<reference evidence="2 3" key="1">
    <citation type="journal article" date="2014" name="Am. J. Bot.">
        <title>Genome assembly and annotation for red clover (Trifolium pratense; Fabaceae).</title>
        <authorList>
            <person name="Istvanek J."/>
            <person name="Jaros M."/>
            <person name="Krenek A."/>
            <person name="Repkova J."/>
        </authorList>
    </citation>
    <scope>NUCLEOTIDE SEQUENCE [LARGE SCALE GENOMIC DNA]</scope>
    <source>
        <strain evidence="3">cv. Tatra</strain>
        <tissue evidence="2">Young leaves</tissue>
    </source>
</reference>
<name>A0A2K3NNQ1_TRIPR</name>
<feature type="compositionally biased region" description="Polar residues" evidence="1">
    <location>
        <begin position="1"/>
        <end position="16"/>
    </location>
</feature>
<proteinExistence type="predicted"/>